<dbReference type="PANTHER" id="PTHR37826:SF3">
    <property type="entry name" value="J DOMAIN-CONTAINING PROTEIN"/>
    <property type="match status" value="1"/>
</dbReference>
<dbReference type="Proteomes" id="UP000325289">
    <property type="component" value="Unassembled WGS sequence"/>
</dbReference>
<dbReference type="OrthoDB" id="3182597at2"/>
<evidence type="ECO:0008006" key="4">
    <source>
        <dbReference type="Google" id="ProtNLM"/>
    </source>
</evidence>
<feature type="transmembrane region" description="Helical" evidence="1">
    <location>
        <begin position="348"/>
        <end position="372"/>
    </location>
</feature>
<evidence type="ECO:0000313" key="2">
    <source>
        <dbReference type="EMBL" id="SFE48555.1"/>
    </source>
</evidence>
<reference evidence="2 3" key="1">
    <citation type="submission" date="2016-10" db="EMBL/GenBank/DDBJ databases">
        <authorList>
            <person name="Varghese N."/>
            <person name="Submissions S."/>
        </authorList>
    </citation>
    <scope>NUCLEOTIDE SEQUENCE [LARGE SCALE GENOMIC DNA]</scope>
    <source>
        <strain evidence="3">YIM D21,KCTC 23444,ACCC 10710</strain>
    </source>
</reference>
<name>A0A1I2AX39_9RHOB</name>
<dbReference type="PANTHER" id="PTHR37826">
    <property type="entry name" value="FLOTILLIN BAND_7_5 DOMAIN PROTEIN"/>
    <property type="match status" value="1"/>
</dbReference>
<evidence type="ECO:0000256" key="1">
    <source>
        <dbReference type="SAM" id="Phobius"/>
    </source>
</evidence>
<keyword evidence="1" id="KW-0472">Membrane</keyword>
<dbReference type="RefSeq" id="WP_149757011.1">
    <property type="nucleotide sequence ID" value="NZ_FOMS01000010.1"/>
</dbReference>
<evidence type="ECO:0000313" key="3">
    <source>
        <dbReference type="Proteomes" id="UP000325289"/>
    </source>
</evidence>
<sequence>MIDAPPPPPADAPTPVAEHRFPCPACGADMRFDPVRSELHCDHCGETEAMAGAGPWDGGLKELDFEAAVRNLLPLQEMETTRVSSCPSCGAQVELDGDSHAGECPFCATPVVTDTGEHRHIKPRGVLPFALTERQAHDAMTEWLGSLWFAPNGLRQYARSGRKLQGIYVPYWTFDADTTSDYTGQRGTIYYETRTVMRDGKMQTRRVQKIRWTPVRGRVRRWFDDVLVLASTSLPKTYTDALPPWDLSQLEPYKPEFLAGFRAEGYSVDLQPGFEEARQVMDRQIARDVRFDIGGDRQRIGHIDTDVKDVTFKHVLLPIWLAAYKYRGTSYRFVVNGQTGRVQGERPWSAWKIALAVIAGLIVAAAVGFIAAQG</sequence>
<accession>A0A1I2AX39</accession>
<keyword evidence="1" id="KW-1133">Transmembrane helix</keyword>
<organism evidence="2 3">
    <name type="scientific">Roseivivax sediminis</name>
    <dbReference type="NCBI Taxonomy" id="936889"/>
    <lineage>
        <taxon>Bacteria</taxon>
        <taxon>Pseudomonadati</taxon>
        <taxon>Pseudomonadota</taxon>
        <taxon>Alphaproteobacteria</taxon>
        <taxon>Rhodobacterales</taxon>
        <taxon>Roseobacteraceae</taxon>
        <taxon>Roseivivax</taxon>
    </lineage>
</organism>
<protein>
    <recommendedName>
        <fullName evidence="4">Replication restart DNA helicase PriA</fullName>
    </recommendedName>
</protein>
<keyword evidence="3" id="KW-1185">Reference proteome</keyword>
<proteinExistence type="predicted"/>
<gene>
    <name evidence="2" type="ORF">SAMN04515678_110104</name>
</gene>
<dbReference type="AlphaFoldDB" id="A0A1I2AX39"/>
<keyword evidence="1" id="KW-0812">Transmembrane</keyword>
<dbReference type="EMBL" id="FOMS01000010">
    <property type="protein sequence ID" value="SFE48555.1"/>
    <property type="molecule type" value="Genomic_DNA"/>
</dbReference>